<evidence type="ECO:0000256" key="1">
    <source>
        <dbReference type="ARBA" id="ARBA00006475"/>
    </source>
</evidence>
<feature type="domain" description="Thioredoxin-like fold" evidence="2">
    <location>
        <begin position="31"/>
        <end position="132"/>
    </location>
</feature>
<dbReference type="Pfam" id="PF17172">
    <property type="entry name" value="GST_N_4"/>
    <property type="match status" value="1"/>
</dbReference>
<dbReference type="SFLD" id="SFLDG01180">
    <property type="entry name" value="SUF1"/>
    <property type="match status" value="1"/>
</dbReference>
<dbReference type="EMBL" id="ML978128">
    <property type="protein sequence ID" value="KAF2097653.1"/>
    <property type="molecule type" value="Genomic_DNA"/>
</dbReference>
<evidence type="ECO:0000313" key="4">
    <source>
        <dbReference type="Proteomes" id="UP000799772"/>
    </source>
</evidence>
<protein>
    <recommendedName>
        <fullName evidence="2">Thioredoxin-like fold domain-containing protein</fullName>
    </recommendedName>
</protein>
<dbReference type="SFLD" id="SFLDG01200">
    <property type="entry name" value="SUF1.1"/>
    <property type="match status" value="1"/>
</dbReference>
<reference evidence="3" key="1">
    <citation type="journal article" date="2020" name="Stud. Mycol.">
        <title>101 Dothideomycetes genomes: a test case for predicting lifestyles and emergence of pathogens.</title>
        <authorList>
            <person name="Haridas S."/>
            <person name="Albert R."/>
            <person name="Binder M."/>
            <person name="Bloem J."/>
            <person name="Labutti K."/>
            <person name="Salamov A."/>
            <person name="Andreopoulos B."/>
            <person name="Baker S."/>
            <person name="Barry K."/>
            <person name="Bills G."/>
            <person name="Bluhm B."/>
            <person name="Cannon C."/>
            <person name="Castanera R."/>
            <person name="Culley D."/>
            <person name="Daum C."/>
            <person name="Ezra D."/>
            <person name="Gonzalez J."/>
            <person name="Henrissat B."/>
            <person name="Kuo A."/>
            <person name="Liang C."/>
            <person name="Lipzen A."/>
            <person name="Lutzoni F."/>
            <person name="Magnuson J."/>
            <person name="Mondo S."/>
            <person name="Nolan M."/>
            <person name="Ohm R."/>
            <person name="Pangilinan J."/>
            <person name="Park H.-J."/>
            <person name="Ramirez L."/>
            <person name="Alfaro M."/>
            <person name="Sun H."/>
            <person name="Tritt A."/>
            <person name="Yoshinaga Y."/>
            <person name="Zwiers L.-H."/>
            <person name="Turgeon B."/>
            <person name="Goodwin S."/>
            <person name="Spatafora J."/>
            <person name="Crous P."/>
            <person name="Grigoriev I."/>
        </authorList>
    </citation>
    <scope>NUCLEOTIDE SEQUENCE</scope>
    <source>
        <strain evidence="3">CBS 133067</strain>
    </source>
</reference>
<dbReference type="InterPro" id="IPR050931">
    <property type="entry name" value="Mito_Protein_Transport_Metaxin"/>
</dbReference>
<evidence type="ECO:0000259" key="2">
    <source>
        <dbReference type="Pfam" id="PF17172"/>
    </source>
</evidence>
<dbReference type="InterPro" id="IPR012336">
    <property type="entry name" value="Thioredoxin-like_fold"/>
</dbReference>
<dbReference type="AlphaFoldDB" id="A0A9P4ICU8"/>
<organism evidence="3 4">
    <name type="scientific">Rhizodiscina lignyota</name>
    <dbReference type="NCBI Taxonomy" id="1504668"/>
    <lineage>
        <taxon>Eukaryota</taxon>
        <taxon>Fungi</taxon>
        <taxon>Dikarya</taxon>
        <taxon>Ascomycota</taxon>
        <taxon>Pezizomycotina</taxon>
        <taxon>Dothideomycetes</taxon>
        <taxon>Pleosporomycetidae</taxon>
        <taxon>Aulographales</taxon>
        <taxon>Rhizodiscinaceae</taxon>
        <taxon>Rhizodiscina</taxon>
    </lineage>
</organism>
<sequence>MSYGGSYLWTRHHIVTLFRGWTGRGYYVWSPFVTKLELRLRLSNLPYQTAGGSPRTAPTGKIPYVEVTEGDQKAAVGDSGLIAKHFEERGLIDDLNATLTPTSKAQDLAMRALMEDRLYFFSMRERWMDMDNFYVQRDKALEAFSYPFRVLIGQLIYRSHTQTLHGQGTGRFTAEEARKFREEIWSTLNGLLEESRRKKAQLHDGNDDDSCFWCLGGERPTECDTTVFGFINSALVATSGPESARFVRNLPAVMDYAGRIHNAYFPDYERW</sequence>
<dbReference type="PANTHER" id="PTHR12289:SF41">
    <property type="entry name" value="FAILED AXON CONNECTIONS-RELATED"/>
    <property type="match status" value="1"/>
</dbReference>
<comment type="similarity">
    <text evidence="1">Belongs to the FAX family.</text>
</comment>
<dbReference type="InterPro" id="IPR040079">
    <property type="entry name" value="Glutathione_S-Trfase"/>
</dbReference>
<name>A0A9P4ICU8_9PEZI</name>
<proteinExistence type="inferred from homology"/>
<dbReference type="PANTHER" id="PTHR12289">
    <property type="entry name" value="METAXIN RELATED"/>
    <property type="match status" value="1"/>
</dbReference>
<dbReference type="SUPFAM" id="SSF52833">
    <property type="entry name" value="Thioredoxin-like"/>
    <property type="match status" value="1"/>
</dbReference>
<dbReference type="OrthoDB" id="5809458at2759"/>
<dbReference type="InterPro" id="IPR026928">
    <property type="entry name" value="FAX/IsoI-like"/>
</dbReference>
<gene>
    <name evidence="3" type="ORF">NA57DRAFT_77905</name>
</gene>
<dbReference type="GO" id="GO:0005737">
    <property type="term" value="C:cytoplasm"/>
    <property type="evidence" value="ECO:0007669"/>
    <property type="project" value="TreeGrafter"/>
</dbReference>
<evidence type="ECO:0000313" key="3">
    <source>
        <dbReference type="EMBL" id="KAF2097653.1"/>
    </source>
</evidence>
<dbReference type="Proteomes" id="UP000799772">
    <property type="component" value="Unassembled WGS sequence"/>
</dbReference>
<dbReference type="SFLD" id="SFLDS00019">
    <property type="entry name" value="Glutathione_Transferase_(cytos"/>
    <property type="match status" value="1"/>
</dbReference>
<dbReference type="InterPro" id="IPR036249">
    <property type="entry name" value="Thioredoxin-like_sf"/>
</dbReference>
<accession>A0A9P4ICU8</accession>
<keyword evidence="4" id="KW-1185">Reference proteome</keyword>
<comment type="caution">
    <text evidence="3">The sequence shown here is derived from an EMBL/GenBank/DDBJ whole genome shotgun (WGS) entry which is preliminary data.</text>
</comment>